<dbReference type="PANTHER" id="PTHR43861:SF1">
    <property type="entry name" value="TRANS-ACONITATE 2-METHYLTRANSFERASE"/>
    <property type="match status" value="1"/>
</dbReference>
<reference evidence="4 5" key="1">
    <citation type="submission" date="2024-02" db="EMBL/GenBank/DDBJ databases">
        <title>De novo assembly and annotation of 12 fungi associated with fruit tree decline syndrome in Ontario, Canada.</title>
        <authorList>
            <person name="Sulman M."/>
            <person name="Ellouze W."/>
            <person name="Ilyukhin E."/>
        </authorList>
    </citation>
    <scope>NUCLEOTIDE SEQUENCE [LARGE SCALE GENOMIC DNA]</scope>
    <source>
        <strain evidence="4 5">M169</strain>
    </source>
</reference>
<gene>
    <name evidence="4" type="ORF">SLS63_007124</name>
</gene>
<evidence type="ECO:0000256" key="1">
    <source>
        <dbReference type="ARBA" id="ARBA00022603"/>
    </source>
</evidence>
<protein>
    <recommendedName>
        <fullName evidence="3">Methyltransferase domain-containing protein</fullName>
    </recommendedName>
</protein>
<comment type="caution">
    <text evidence="4">The sequence shown here is derived from an EMBL/GenBank/DDBJ whole genome shotgun (WGS) entry which is preliminary data.</text>
</comment>
<sequence>MDGGDEASSSVPENLKSRLRDSYDAIAEKYTSWSTKGAAIRLSYLDRLLGLLSPSHRDILEVGCGAGIPTTEKLLAHDPQFRITANDLSSAQIELGKKRLALVCSGDADRVTWVEGDMMSLKFPGVAFDVVLGFYCIQHLPRDEQVDMIRKVSAWLKPGGYMLFNYPAEENENVVMTGWMGQKGWVYHSGWDADKYRQLLREAGLELVLDEVKQDNVKAEFLWVIAKRPEAGISVS</sequence>
<evidence type="ECO:0000313" key="4">
    <source>
        <dbReference type="EMBL" id="KAK7727305.1"/>
    </source>
</evidence>
<dbReference type="PANTHER" id="PTHR43861">
    <property type="entry name" value="TRANS-ACONITATE 2-METHYLTRANSFERASE-RELATED"/>
    <property type="match status" value="1"/>
</dbReference>
<evidence type="ECO:0000256" key="2">
    <source>
        <dbReference type="ARBA" id="ARBA00022679"/>
    </source>
</evidence>
<dbReference type="Pfam" id="PF13649">
    <property type="entry name" value="Methyltransf_25"/>
    <property type="match status" value="1"/>
</dbReference>
<dbReference type="Gene3D" id="3.40.50.150">
    <property type="entry name" value="Vaccinia Virus protein VP39"/>
    <property type="match status" value="1"/>
</dbReference>
<feature type="domain" description="Methyltransferase" evidence="3">
    <location>
        <begin position="59"/>
        <end position="160"/>
    </location>
</feature>
<keyword evidence="2" id="KW-0808">Transferase</keyword>
<dbReference type="Proteomes" id="UP001430848">
    <property type="component" value="Unassembled WGS sequence"/>
</dbReference>
<keyword evidence="1" id="KW-0489">Methyltransferase</keyword>
<accession>A0ABR1P612</accession>
<name>A0ABR1P612_DIAER</name>
<keyword evidence="5" id="KW-1185">Reference proteome</keyword>
<evidence type="ECO:0000259" key="3">
    <source>
        <dbReference type="Pfam" id="PF13649"/>
    </source>
</evidence>
<proteinExistence type="predicted"/>
<dbReference type="InterPro" id="IPR041698">
    <property type="entry name" value="Methyltransf_25"/>
</dbReference>
<evidence type="ECO:0000313" key="5">
    <source>
        <dbReference type="Proteomes" id="UP001430848"/>
    </source>
</evidence>
<dbReference type="SUPFAM" id="SSF53335">
    <property type="entry name" value="S-adenosyl-L-methionine-dependent methyltransferases"/>
    <property type="match status" value="1"/>
</dbReference>
<dbReference type="CDD" id="cd02440">
    <property type="entry name" value="AdoMet_MTases"/>
    <property type="match status" value="1"/>
</dbReference>
<dbReference type="InterPro" id="IPR029063">
    <property type="entry name" value="SAM-dependent_MTases_sf"/>
</dbReference>
<dbReference type="EMBL" id="JAKNSF020000038">
    <property type="protein sequence ID" value="KAK7727305.1"/>
    <property type="molecule type" value="Genomic_DNA"/>
</dbReference>
<organism evidence="4 5">
    <name type="scientific">Diaporthe eres</name>
    <name type="common">Phomopsis oblonga</name>
    <dbReference type="NCBI Taxonomy" id="83184"/>
    <lineage>
        <taxon>Eukaryota</taxon>
        <taxon>Fungi</taxon>
        <taxon>Dikarya</taxon>
        <taxon>Ascomycota</taxon>
        <taxon>Pezizomycotina</taxon>
        <taxon>Sordariomycetes</taxon>
        <taxon>Sordariomycetidae</taxon>
        <taxon>Diaporthales</taxon>
        <taxon>Diaporthaceae</taxon>
        <taxon>Diaporthe</taxon>
        <taxon>Diaporthe eres species complex</taxon>
    </lineage>
</organism>